<evidence type="ECO:0000313" key="2">
    <source>
        <dbReference type="EMBL" id="SNR70413.1"/>
    </source>
</evidence>
<dbReference type="EMBL" id="FZNS01000005">
    <property type="protein sequence ID" value="SNR70413.1"/>
    <property type="molecule type" value="Genomic_DNA"/>
</dbReference>
<feature type="transmembrane region" description="Helical" evidence="1">
    <location>
        <begin position="216"/>
        <end position="234"/>
    </location>
</feature>
<keyword evidence="1" id="KW-0812">Transmembrane</keyword>
<feature type="transmembrane region" description="Helical" evidence="1">
    <location>
        <begin position="80"/>
        <end position="100"/>
    </location>
</feature>
<reference evidence="3" key="1">
    <citation type="submission" date="2017-06" db="EMBL/GenBank/DDBJ databases">
        <authorList>
            <person name="Varghese N."/>
            <person name="Submissions S."/>
        </authorList>
    </citation>
    <scope>NUCLEOTIDE SEQUENCE [LARGE SCALE GENOMIC DNA]</scope>
    <source>
        <strain evidence="3">DSM 28041</strain>
    </source>
</reference>
<feature type="transmembrane region" description="Helical" evidence="1">
    <location>
        <begin position="174"/>
        <end position="196"/>
    </location>
</feature>
<organism evidence="2 3">
    <name type="scientific">Hymenobacter mucosus</name>
    <dbReference type="NCBI Taxonomy" id="1411120"/>
    <lineage>
        <taxon>Bacteria</taxon>
        <taxon>Pseudomonadati</taxon>
        <taxon>Bacteroidota</taxon>
        <taxon>Cytophagia</taxon>
        <taxon>Cytophagales</taxon>
        <taxon>Hymenobacteraceae</taxon>
        <taxon>Hymenobacter</taxon>
    </lineage>
</organism>
<protein>
    <submittedName>
        <fullName evidence="2">Uncharacterized protein</fullName>
    </submittedName>
</protein>
<name>A0A238YII0_9BACT</name>
<sequence length="248" mass="27059">MLSSIQAPANLYSAPPAGLAVAFALITLLAVLWFWVAARRSNPKQARVLLVGLLLWMAAQGFFASLGLYQDLAARPPRLLLLAILPALLAIVAAFTTARGRRFINGLPLSTLTYLNVVRIPVELVLYGLFLAKEVPELMTFMGRNPDILVGLTAPLLGLWGFTRPWLPREVVLLWHVLALLLLLNIVFWAVVASPVPFQQVAFANPNVAVLKFPFVWLPAVVVPIVLFGHLVVLRQLSKAPVPASPAT</sequence>
<proteinExistence type="predicted"/>
<gene>
    <name evidence="2" type="ORF">SAMN06269173_105235</name>
</gene>
<feature type="transmembrane region" description="Helical" evidence="1">
    <location>
        <begin position="112"/>
        <end position="132"/>
    </location>
</feature>
<evidence type="ECO:0000256" key="1">
    <source>
        <dbReference type="SAM" id="Phobius"/>
    </source>
</evidence>
<feature type="transmembrane region" description="Helical" evidence="1">
    <location>
        <begin position="148"/>
        <end position="167"/>
    </location>
</feature>
<keyword evidence="1" id="KW-1133">Transmembrane helix</keyword>
<dbReference type="Proteomes" id="UP000198310">
    <property type="component" value="Unassembled WGS sequence"/>
</dbReference>
<evidence type="ECO:0000313" key="3">
    <source>
        <dbReference type="Proteomes" id="UP000198310"/>
    </source>
</evidence>
<feature type="transmembrane region" description="Helical" evidence="1">
    <location>
        <begin position="48"/>
        <end position="68"/>
    </location>
</feature>
<dbReference type="RefSeq" id="WP_089333063.1">
    <property type="nucleotide sequence ID" value="NZ_FZNS01000005.1"/>
</dbReference>
<dbReference type="AlphaFoldDB" id="A0A238YII0"/>
<keyword evidence="3" id="KW-1185">Reference proteome</keyword>
<keyword evidence="1" id="KW-0472">Membrane</keyword>
<feature type="transmembrane region" description="Helical" evidence="1">
    <location>
        <begin position="17"/>
        <end position="36"/>
    </location>
</feature>
<accession>A0A238YII0</accession>